<name>A0A1A9A6G4_9ACTN</name>
<dbReference type="Gene3D" id="3.30.70.100">
    <property type="match status" value="1"/>
</dbReference>
<dbReference type="PROSITE" id="PS50846">
    <property type="entry name" value="HMA_2"/>
    <property type="match status" value="1"/>
</dbReference>
<dbReference type="PATRIC" id="fig|299146.4.peg.4335"/>
<organism evidence="3 4">
    <name type="scientific">Micromonospora narathiwatensis</name>
    <dbReference type="NCBI Taxonomy" id="299146"/>
    <lineage>
        <taxon>Bacteria</taxon>
        <taxon>Bacillati</taxon>
        <taxon>Actinomycetota</taxon>
        <taxon>Actinomycetes</taxon>
        <taxon>Micromonosporales</taxon>
        <taxon>Micromonosporaceae</taxon>
        <taxon>Micromonospora</taxon>
    </lineage>
</organism>
<keyword evidence="1" id="KW-0479">Metal-binding</keyword>
<dbReference type="RefSeq" id="WP_091202665.1">
    <property type="nucleotide sequence ID" value="NZ_LT594324.1"/>
</dbReference>
<protein>
    <submittedName>
        <fullName evidence="3">Copper chaperone CopZ</fullName>
    </submittedName>
</protein>
<dbReference type="GO" id="GO:0006825">
    <property type="term" value="P:copper ion transport"/>
    <property type="evidence" value="ECO:0007669"/>
    <property type="project" value="InterPro"/>
</dbReference>
<dbReference type="GO" id="GO:0005507">
    <property type="term" value="F:copper ion binding"/>
    <property type="evidence" value="ECO:0007669"/>
    <property type="project" value="InterPro"/>
</dbReference>
<gene>
    <name evidence="3" type="ORF">GA0070621_4189</name>
</gene>
<dbReference type="InterPro" id="IPR006121">
    <property type="entry name" value="HMA_dom"/>
</dbReference>
<dbReference type="Pfam" id="PF00403">
    <property type="entry name" value="HMA"/>
    <property type="match status" value="1"/>
</dbReference>
<evidence type="ECO:0000313" key="4">
    <source>
        <dbReference type="Proteomes" id="UP000198765"/>
    </source>
</evidence>
<reference evidence="3 4" key="1">
    <citation type="submission" date="2016-06" db="EMBL/GenBank/DDBJ databases">
        <authorList>
            <person name="Kjaerup R.B."/>
            <person name="Dalgaard T.S."/>
            <person name="Juul-Madsen H.R."/>
        </authorList>
    </citation>
    <scope>NUCLEOTIDE SEQUENCE [LARGE SCALE GENOMIC DNA]</scope>
    <source>
        <strain evidence="3 4">DSM 45248</strain>
    </source>
</reference>
<evidence type="ECO:0000256" key="1">
    <source>
        <dbReference type="ARBA" id="ARBA00022723"/>
    </source>
</evidence>
<proteinExistence type="predicted"/>
<dbReference type="PRINTS" id="PR00944">
    <property type="entry name" value="CUEXPORT"/>
</dbReference>
<sequence length="76" mass="7905">MTEQRPVTQTYAVTGMTCEHCVRAVTEELSALPGVDEVRVDLAAGTATVTSAEPLPIETVRAAVDEAGYELAAGIA</sequence>
<evidence type="ECO:0000259" key="2">
    <source>
        <dbReference type="PROSITE" id="PS50846"/>
    </source>
</evidence>
<dbReference type="EMBL" id="LT594324">
    <property type="protein sequence ID" value="SBT51784.1"/>
    <property type="molecule type" value="Genomic_DNA"/>
</dbReference>
<evidence type="ECO:0000313" key="3">
    <source>
        <dbReference type="EMBL" id="SBT51784.1"/>
    </source>
</evidence>
<dbReference type="InterPro" id="IPR036163">
    <property type="entry name" value="HMA_dom_sf"/>
</dbReference>
<feature type="domain" description="HMA" evidence="2">
    <location>
        <begin position="7"/>
        <end position="72"/>
    </location>
</feature>
<dbReference type="Proteomes" id="UP000198765">
    <property type="component" value="Chromosome I"/>
</dbReference>
<accession>A0A1A9A6G4</accession>
<dbReference type="InterPro" id="IPR000428">
    <property type="entry name" value="Cu-bd"/>
</dbReference>
<keyword evidence="4" id="KW-1185">Reference proteome</keyword>
<dbReference type="InterPro" id="IPR017969">
    <property type="entry name" value="Heavy-metal-associated_CS"/>
</dbReference>
<dbReference type="FunFam" id="3.30.70.100:FF:000001">
    <property type="entry name" value="ATPase copper transporting beta"/>
    <property type="match status" value="1"/>
</dbReference>
<dbReference type="CDD" id="cd00371">
    <property type="entry name" value="HMA"/>
    <property type="match status" value="1"/>
</dbReference>
<dbReference type="SUPFAM" id="SSF55008">
    <property type="entry name" value="HMA, heavy metal-associated domain"/>
    <property type="match status" value="1"/>
</dbReference>
<dbReference type="OrthoDB" id="9813965at2"/>
<dbReference type="AlphaFoldDB" id="A0A1A9A6G4"/>
<dbReference type="PROSITE" id="PS01047">
    <property type="entry name" value="HMA_1"/>
    <property type="match status" value="1"/>
</dbReference>